<feature type="compositionally biased region" description="Polar residues" evidence="1">
    <location>
        <begin position="1"/>
        <end position="12"/>
    </location>
</feature>
<dbReference type="Proteomes" id="UP000333828">
    <property type="component" value="Unassembled WGS sequence"/>
</dbReference>
<evidence type="ECO:0000313" key="3">
    <source>
        <dbReference type="Proteomes" id="UP000333828"/>
    </source>
</evidence>
<dbReference type="AlphaFoldDB" id="A0A5E4TUK3"/>
<evidence type="ECO:0000256" key="1">
    <source>
        <dbReference type="SAM" id="MobiDB-lite"/>
    </source>
</evidence>
<keyword evidence="3" id="KW-1185">Reference proteome</keyword>
<protein>
    <submittedName>
        <fullName evidence="2">Uncharacterized protein</fullName>
    </submittedName>
</protein>
<organism evidence="2 3">
    <name type="scientific">Pandoraea iniqua</name>
    <dbReference type="NCBI Taxonomy" id="2508288"/>
    <lineage>
        <taxon>Bacteria</taxon>
        <taxon>Pseudomonadati</taxon>
        <taxon>Pseudomonadota</taxon>
        <taxon>Betaproteobacteria</taxon>
        <taxon>Burkholderiales</taxon>
        <taxon>Burkholderiaceae</taxon>
        <taxon>Pandoraea</taxon>
    </lineage>
</organism>
<name>A0A5E4TUK3_9BURK</name>
<feature type="region of interest" description="Disordered" evidence="1">
    <location>
        <begin position="1"/>
        <end position="31"/>
    </location>
</feature>
<accession>A0A5E4TUK3</accession>
<dbReference type="EMBL" id="CABPSI010000002">
    <property type="protein sequence ID" value="VVD91550.1"/>
    <property type="molecule type" value="Genomic_DNA"/>
</dbReference>
<reference evidence="2 3" key="1">
    <citation type="submission" date="2019-08" db="EMBL/GenBank/DDBJ databases">
        <authorList>
            <person name="Peeters C."/>
        </authorList>
    </citation>
    <scope>NUCLEOTIDE SEQUENCE [LARGE SCALE GENOMIC DNA]</scope>
    <source>
        <strain evidence="2 3">LMG 31115</strain>
    </source>
</reference>
<gene>
    <name evidence="2" type="ORF">PIN31115_01623</name>
</gene>
<sequence length="382" mass="41972">MFSSGPSGNAPQRLTHPTHASEPAAKRHQTEPPSFAADFGACYSNFCFVTGVSPACVPPAAPRLTQVVTPRRTLDVDRVVPAGITDGTLINIADDLKSLSALATRAHLTTSPLPEAKRHFERLLASLEASPNLTCWRSAFENLLNLHDTLEQRTAHAMVDLLFDASAEQHLPEAKALVRTARNARFDNVLRGRLEAIAAMPPATRLNAWRDTLAAIQRCEGYYEASTANRLAKCIGALPETDREVAILGMLSDGAKVIRGPGWNSLATTLYRTCAAESLPRVMRATLDAATHAHVHDADIKDAVMTTAQHIDRCPLQDAEDVLQRLVAITTLEDEYDHLGFTDLDAISMLRDLRHFSNDDRRAYPRPNFDYLIQQQCSYAAD</sequence>
<evidence type="ECO:0000313" key="2">
    <source>
        <dbReference type="EMBL" id="VVD91550.1"/>
    </source>
</evidence>
<proteinExistence type="predicted"/>